<dbReference type="PANTHER" id="PTHR43347:SF3">
    <property type="entry name" value="ACYL-COA SYNTHETASE SHORT-CHAIN FAMILY MEMBER 3, MITOCHONDRIAL"/>
    <property type="match status" value="1"/>
</dbReference>
<dbReference type="Gene3D" id="3.30.300.30">
    <property type="match status" value="1"/>
</dbReference>
<comment type="caution">
    <text evidence="5">The sequence shown here is derived from an EMBL/GenBank/DDBJ whole genome shotgun (WGS) entry which is preliminary data.</text>
</comment>
<feature type="domain" description="AMP-binding enzyme C-terminal" evidence="3">
    <location>
        <begin position="511"/>
        <end position="594"/>
    </location>
</feature>
<dbReference type="InterPro" id="IPR012694">
    <property type="entry name" value="Propion_PrpE"/>
</dbReference>
<dbReference type="Pfam" id="PF13193">
    <property type="entry name" value="AMP-binding_C"/>
    <property type="match status" value="1"/>
</dbReference>
<dbReference type="InterPro" id="IPR020845">
    <property type="entry name" value="AMP-binding_CS"/>
</dbReference>
<dbReference type="PANTHER" id="PTHR43347">
    <property type="entry name" value="ACYL-COA SYNTHETASE"/>
    <property type="match status" value="1"/>
</dbReference>
<protein>
    <submittedName>
        <fullName evidence="5">Propionate--CoA ligase</fullName>
        <ecNumber evidence="5">6.2.1.17</ecNumber>
    </submittedName>
</protein>
<proteinExistence type="inferred from homology"/>
<organism evidence="5 6">
    <name type="scientific">Dechloromonas hankyongensis</name>
    <dbReference type="NCBI Taxonomy" id="2908002"/>
    <lineage>
        <taxon>Bacteria</taxon>
        <taxon>Pseudomonadati</taxon>
        <taxon>Pseudomonadota</taxon>
        <taxon>Betaproteobacteria</taxon>
        <taxon>Rhodocyclales</taxon>
        <taxon>Azonexaceae</taxon>
        <taxon>Dechloromonas</taxon>
    </lineage>
</organism>
<keyword evidence="5" id="KW-0436">Ligase</keyword>
<dbReference type="NCBIfam" id="NF007815">
    <property type="entry name" value="PRK10524.1"/>
    <property type="match status" value="1"/>
</dbReference>
<evidence type="ECO:0000256" key="1">
    <source>
        <dbReference type="ARBA" id="ARBA00006432"/>
    </source>
</evidence>
<dbReference type="Pfam" id="PF16177">
    <property type="entry name" value="ACAS_N"/>
    <property type="match status" value="1"/>
</dbReference>
<dbReference type="InterPro" id="IPR042099">
    <property type="entry name" value="ANL_N_sf"/>
</dbReference>
<dbReference type="InterPro" id="IPR045851">
    <property type="entry name" value="AMP-bd_C_sf"/>
</dbReference>
<evidence type="ECO:0000313" key="6">
    <source>
        <dbReference type="Proteomes" id="UP001165384"/>
    </source>
</evidence>
<sequence length="630" mass="69600">MATYKEFHQYSIEKPNEFWTEQAQLIDWKEPFTQVCDYSRPPFSKWFVGGKTNLCHNAVDRHAAKRPDANALIFVSTETDEEKVYSFAELQREVERMAAIYQSLGVKRGDRVLIYMPMIAQACFAILAATRIGAIHSVVFGGFASGSLATRIDDAKPVLIVSSDAGMRGGKAVPYKHLLDEAIELSENKPAKVLMIDRGLDKGYNKVAGRDVDYATLRAQFMDAKVPCEWMESNEPSYILYTSGTTGKPKGVQRDTGGYAVALASTMKHIYCGGEGETFFSTSDIGWVVGHSYIIYGPLIAGMATIMYEGTPLRPDAGIWWQIVEKYKVNVMFSAPTAARVLKKQDPAYMHKYDLSSLKHIFMAGEPLDQPTHEWFMGELGIPVIDNYWQTETGWPMLAALPGVEKTPIKYGSPSFPVYGYNLQIFREDGSVCGPNEKGIAAVIPPLPPGCLSTVWGQDDRFVSTYFTLFKEPLVYSSYDWAIKDEDGYFTILGRTDDVINVAGHRLGTREIEEAIQAHAAIAEVAVVGVEDKLKGQMPMAFAVVKDASKVATPEMVKALEKEVFGTVDSILGAIARPARVHFVTGLPKTRSGKMLRRSLQALAEGRDPGDLTTIEDPSTLEQIKNALAG</sequence>
<evidence type="ECO:0000259" key="4">
    <source>
        <dbReference type="Pfam" id="PF16177"/>
    </source>
</evidence>
<dbReference type="GO" id="GO:0050218">
    <property type="term" value="F:propionate-CoA ligase activity"/>
    <property type="evidence" value="ECO:0007669"/>
    <property type="project" value="UniProtKB-EC"/>
</dbReference>
<dbReference type="Proteomes" id="UP001165384">
    <property type="component" value="Unassembled WGS sequence"/>
</dbReference>
<feature type="domain" description="AMP-dependent synthetase/ligase" evidence="2">
    <location>
        <begin position="60"/>
        <end position="439"/>
    </location>
</feature>
<gene>
    <name evidence="5" type="ORF">LZ012_08695</name>
</gene>
<dbReference type="SUPFAM" id="SSF56801">
    <property type="entry name" value="Acetyl-CoA synthetase-like"/>
    <property type="match status" value="1"/>
</dbReference>
<dbReference type="NCBIfam" id="TIGR02316">
    <property type="entry name" value="propion_prpE"/>
    <property type="match status" value="1"/>
</dbReference>
<dbReference type="RefSeq" id="WP_275709770.1">
    <property type="nucleotide sequence ID" value="NZ_JAKLTN010000002.1"/>
</dbReference>
<dbReference type="InterPro" id="IPR025110">
    <property type="entry name" value="AMP-bd_C"/>
</dbReference>
<dbReference type="InterPro" id="IPR000873">
    <property type="entry name" value="AMP-dep_synth/lig_dom"/>
</dbReference>
<accession>A0ABS9K1W1</accession>
<dbReference type="Gene3D" id="3.40.50.12780">
    <property type="entry name" value="N-terminal domain of ligase-like"/>
    <property type="match status" value="1"/>
</dbReference>
<dbReference type="InterPro" id="IPR032387">
    <property type="entry name" value="ACAS_N"/>
</dbReference>
<feature type="domain" description="Acetyl-coenzyme A synthetase N-terminal" evidence="4">
    <location>
        <begin position="4"/>
        <end position="58"/>
    </location>
</feature>
<dbReference type="PROSITE" id="PS00455">
    <property type="entry name" value="AMP_BINDING"/>
    <property type="match status" value="1"/>
</dbReference>
<dbReference type="EC" id="6.2.1.17" evidence="5"/>
<dbReference type="EMBL" id="JAKLTN010000002">
    <property type="protein sequence ID" value="MCG2577074.1"/>
    <property type="molecule type" value="Genomic_DNA"/>
</dbReference>
<comment type="similarity">
    <text evidence="1">Belongs to the ATP-dependent AMP-binding enzyme family.</text>
</comment>
<name>A0ABS9K1W1_9RHOO</name>
<reference evidence="5" key="1">
    <citation type="submission" date="2022-01" db="EMBL/GenBank/DDBJ databases">
        <authorList>
            <person name="Jo J.-H."/>
            <person name="Im W.-T."/>
        </authorList>
    </citation>
    <scope>NUCLEOTIDE SEQUENCE</scope>
    <source>
        <strain evidence="5">XY25</strain>
    </source>
</reference>
<evidence type="ECO:0000313" key="5">
    <source>
        <dbReference type="EMBL" id="MCG2577074.1"/>
    </source>
</evidence>
<dbReference type="NCBIfam" id="NF001208">
    <property type="entry name" value="PRK00174.1"/>
    <property type="match status" value="1"/>
</dbReference>
<keyword evidence="6" id="KW-1185">Reference proteome</keyword>
<evidence type="ECO:0000259" key="2">
    <source>
        <dbReference type="Pfam" id="PF00501"/>
    </source>
</evidence>
<evidence type="ECO:0000259" key="3">
    <source>
        <dbReference type="Pfam" id="PF13193"/>
    </source>
</evidence>
<dbReference type="Pfam" id="PF00501">
    <property type="entry name" value="AMP-binding"/>
    <property type="match status" value="1"/>
</dbReference>